<evidence type="ECO:0000313" key="2">
    <source>
        <dbReference type="Proteomes" id="UP000076761"/>
    </source>
</evidence>
<gene>
    <name evidence="1" type="ORF">NEOLEDRAFT_1073688</name>
</gene>
<sequence length="62" mass="7236">DYQAQGQTLPYVARPPTGKQSLFNFYDALSQSAGQETIWLLRDFNIDIFKQNHDPYLIQEDE</sequence>
<dbReference type="EMBL" id="KV425608">
    <property type="protein sequence ID" value="KZT21330.1"/>
    <property type="molecule type" value="Genomic_DNA"/>
</dbReference>
<name>A0A165PPP7_9AGAM</name>
<dbReference type="OrthoDB" id="2986975at2759"/>
<dbReference type="Proteomes" id="UP000076761">
    <property type="component" value="Unassembled WGS sequence"/>
</dbReference>
<organism evidence="1 2">
    <name type="scientific">Neolentinus lepideus HHB14362 ss-1</name>
    <dbReference type="NCBI Taxonomy" id="1314782"/>
    <lineage>
        <taxon>Eukaryota</taxon>
        <taxon>Fungi</taxon>
        <taxon>Dikarya</taxon>
        <taxon>Basidiomycota</taxon>
        <taxon>Agaricomycotina</taxon>
        <taxon>Agaricomycetes</taxon>
        <taxon>Gloeophyllales</taxon>
        <taxon>Gloeophyllaceae</taxon>
        <taxon>Neolentinus</taxon>
    </lineage>
</organism>
<feature type="non-terminal residue" evidence="1">
    <location>
        <position position="1"/>
    </location>
</feature>
<keyword evidence="2" id="KW-1185">Reference proteome</keyword>
<evidence type="ECO:0000313" key="1">
    <source>
        <dbReference type="EMBL" id="KZT21330.1"/>
    </source>
</evidence>
<dbReference type="AlphaFoldDB" id="A0A165PPP7"/>
<accession>A0A165PPP7</accession>
<protein>
    <submittedName>
        <fullName evidence="1">Uncharacterized protein</fullName>
    </submittedName>
</protein>
<proteinExistence type="predicted"/>
<dbReference type="InParanoid" id="A0A165PPP7"/>
<reference evidence="1 2" key="1">
    <citation type="journal article" date="2016" name="Mol. Biol. Evol.">
        <title>Comparative Genomics of Early-Diverging Mushroom-Forming Fungi Provides Insights into the Origins of Lignocellulose Decay Capabilities.</title>
        <authorList>
            <person name="Nagy L.G."/>
            <person name="Riley R."/>
            <person name="Tritt A."/>
            <person name="Adam C."/>
            <person name="Daum C."/>
            <person name="Floudas D."/>
            <person name="Sun H."/>
            <person name="Yadav J.S."/>
            <person name="Pangilinan J."/>
            <person name="Larsson K.H."/>
            <person name="Matsuura K."/>
            <person name="Barry K."/>
            <person name="Labutti K."/>
            <person name="Kuo R."/>
            <person name="Ohm R.A."/>
            <person name="Bhattacharya S.S."/>
            <person name="Shirouzu T."/>
            <person name="Yoshinaga Y."/>
            <person name="Martin F.M."/>
            <person name="Grigoriev I.V."/>
            <person name="Hibbett D.S."/>
        </authorList>
    </citation>
    <scope>NUCLEOTIDE SEQUENCE [LARGE SCALE GENOMIC DNA]</scope>
    <source>
        <strain evidence="1 2">HHB14362 ss-1</strain>
    </source>
</reference>